<reference evidence="6" key="1">
    <citation type="journal article" date="2014" name="Int. J. Syst. Evol. Microbiol.">
        <title>Complete genome sequence of Corynebacterium casei LMG S-19264T (=DSM 44701T), isolated from a smear-ripened cheese.</title>
        <authorList>
            <consortium name="US DOE Joint Genome Institute (JGI-PGF)"/>
            <person name="Walter F."/>
            <person name="Albersmeier A."/>
            <person name="Kalinowski J."/>
            <person name="Ruckert C."/>
        </authorList>
    </citation>
    <scope>NUCLEOTIDE SEQUENCE</scope>
    <source>
        <strain evidence="6">CGMCC 4.7308</strain>
    </source>
</reference>
<comment type="caution">
    <text evidence="6">The sequence shown here is derived from an EMBL/GenBank/DDBJ whole genome shotgun (WGS) entry which is preliminary data.</text>
</comment>
<evidence type="ECO:0000313" key="6">
    <source>
        <dbReference type="EMBL" id="GGL94132.1"/>
    </source>
</evidence>
<dbReference type="EMBL" id="BMNA01000002">
    <property type="protein sequence ID" value="GGL94132.1"/>
    <property type="molecule type" value="Genomic_DNA"/>
</dbReference>
<dbReference type="Proteomes" id="UP000655208">
    <property type="component" value="Unassembled WGS sequence"/>
</dbReference>
<gene>
    <name evidence="6" type="ORF">GCM10011594_12510</name>
</gene>
<dbReference type="AlphaFoldDB" id="A0A917ST11"/>
<evidence type="ECO:0000313" key="7">
    <source>
        <dbReference type="Proteomes" id="UP000655208"/>
    </source>
</evidence>
<protein>
    <submittedName>
        <fullName evidence="6">Phytoene desaturase</fullName>
    </submittedName>
</protein>
<evidence type="ECO:0000256" key="1">
    <source>
        <dbReference type="ARBA" id="ARBA00004829"/>
    </source>
</evidence>
<accession>A0A917ST11</accession>
<evidence type="ECO:0000256" key="2">
    <source>
        <dbReference type="ARBA" id="ARBA00022746"/>
    </source>
</evidence>
<dbReference type="RefSeq" id="WP_188940611.1">
    <property type="nucleotide sequence ID" value="NZ_BMNA01000002.1"/>
</dbReference>
<dbReference type="PANTHER" id="PTHR43734">
    <property type="entry name" value="PHYTOENE DESATURASE"/>
    <property type="match status" value="1"/>
</dbReference>
<dbReference type="InterPro" id="IPR002937">
    <property type="entry name" value="Amino_oxidase"/>
</dbReference>
<dbReference type="NCBIfam" id="TIGR02734">
    <property type="entry name" value="crtI_fam"/>
    <property type="match status" value="1"/>
</dbReference>
<dbReference type="SUPFAM" id="SSF51905">
    <property type="entry name" value="FAD/NAD(P)-binding domain"/>
    <property type="match status" value="1"/>
</dbReference>
<name>A0A917ST11_9ACTN</name>
<dbReference type="Gene3D" id="3.50.50.60">
    <property type="entry name" value="FAD/NAD(P)-binding domain"/>
    <property type="match status" value="2"/>
</dbReference>
<proteinExistence type="inferred from homology"/>
<reference evidence="6" key="2">
    <citation type="submission" date="2020-09" db="EMBL/GenBank/DDBJ databases">
        <authorList>
            <person name="Sun Q."/>
            <person name="Zhou Y."/>
        </authorList>
    </citation>
    <scope>NUCLEOTIDE SEQUENCE</scope>
    <source>
        <strain evidence="6">CGMCC 4.7308</strain>
    </source>
</reference>
<dbReference type="InterPro" id="IPR014105">
    <property type="entry name" value="Carotenoid/retinoid_OxRdtase"/>
</dbReference>
<keyword evidence="7" id="KW-1185">Reference proteome</keyword>
<keyword evidence="2 4" id="KW-0125">Carotenoid biosynthesis</keyword>
<feature type="domain" description="Amine oxidase" evidence="5">
    <location>
        <begin position="12"/>
        <end position="289"/>
    </location>
</feature>
<dbReference type="PANTHER" id="PTHR43734:SF1">
    <property type="entry name" value="PHYTOENE DESATURASE"/>
    <property type="match status" value="1"/>
</dbReference>
<dbReference type="GO" id="GO:0016117">
    <property type="term" value="P:carotenoid biosynthetic process"/>
    <property type="evidence" value="ECO:0007669"/>
    <property type="project" value="UniProtKB-KW"/>
</dbReference>
<comment type="pathway">
    <text evidence="1 4">Carotenoid biosynthesis.</text>
</comment>
<keyword evidence="3 4" id="KW-0560">Oxidoreductase</keyword>
<evidence type="ECO:0000256" key="3">
    <source>
        <dbReference type="ARBA" id="ARBA00023002"/>
    </source>
</evidence>
<organism evidence="6 7">
    <name type="scientific">Nakamurella endophytica</name>
    <dbReference type="NCBI Taxonomy" id="1748367"/>
    <lineage>
        <taxon>Bacteria</taxon>
        <taxon>Bacillati</taxon>
        <taxon>Actinomycetota</taxon>
        <taxon>Actinomycetes</taxon>
        <taxon>Nakamurellales</taxon>
        <taxon>Nakamurellaceae</taxon>
        <taxon>Nakamurella</taxon>
    </lineage>
</organism>
<dbReference type="Pfam" id="PF01593">
    <property type="entry name" value="Amino_oxidase"/>
    <property type="match status" value="1"/>
</dbReference>
<evidence type="ECO:0000259" key="5">
    <source>
        <dbReference type="Pfam" id="PF01593"/>
    </source>
</evidence>
<sequence>MARVVVVGAGVGGLVAAVRLAAQGHRVELCEAADRVGGKLGGQVLDTADGRFRFDTGPTLLTLPQVFEDVFAGTGRPLSETVDLRRLDIIAHYRFADGTEVETVSDQVEQRRRFDASFGSGTGAAWQRVVDRGRDIWTAVEEPVFGRALSGRSVLSLGRRLARLQDLRAVAPHRTLHGLAAQLLPDRRQRWMLERYATYEGSDPRRAPAALAVVPYLEHRFGAWHVGGGLHRLADALADRFTELGGTLRLGSRVRRIAGNGRVTHVECDDGTRLPADVVVSDVDAHALYGELHRTRRRVPPADSLAGFVVLLAVRDPLPGLGHHTVFFGGHPYGDEFDAVFGERTGPRRRGPGRPVPDPVVYLDAPRDPALAPPGTRGVYLLVNAPRHGRDGGPGTVDWTRTGLAERYADQVLALLAGRGLDLRPHVVARAVRTPADLERETGAPGGAIYGQVQHGPLATVLRAHNRARTRGLFLVGGSTHPGGGLPLVALSARAVAAEIGPA</sequence>
<comment type="similarity">
    <text evidence="4">Belongs to the carotenoid/retinoid oxidoreductase family.</text>
</comment>
<evidence type="ECO:0000256" key="4">
    <source>
        <dbReference type="RuleBase" id="RU362075"/>
    </source>
</evidence>
<dbReference type="InterPro" id="IPR036188">
    <property type="entry name" value="FAD/NAD-bd_sf"/>
</dbReference>
<dbReference type="GO" id="GO:0016491">
    <property type="term" value="F:oxidoreductase activity"/>
    <property type="evidence" value="ECO:0007669"/>
    <property type="project" value="UniProtKB-KW"/>
</dbReference>